<accession>A0A5E4MI12</accession>
<keyword evidence="2" id="KW-1185">Reference proteome</keyword>
<sequence>KMPESDILDIDSHYTMDTKITKIEYHSYIPYTNSFRNNDEIRIIVQQSDAYPYLHESFIYIVRKIAESTKVNHYNNGVSQLSEQTNIIVMKTLAGLLGTIRLYWILVQEVLMYVFR</sequence>
<evidence type="ECO:0000313" key="2">
    <source>
        <dbReference type="Proteomes" id="UP000325440"/>
    </source>
</evidence>
<dbReference type="PANTHER" id="PTHR36159">
    <property type="entry name" value="PROTEIN CBG23766"/>
    <property type="match status" value="1"/>
</dbReference>
<dbReference type="PANTHER" id="PTHR36159:SF1">
    <property type="entry name" value="RETROVIRUS-RELATED POL POLYPROTEIN FROM TRANSPOSON 412-LIKE PROTEIN"/>
    <property type="match status" value="1"/>
</dbReference>
<dbReference type="EMBL" id="CABPRJ010000581">
    <property type="protein sequence ID" value="VVC31095.1"/>
    <property type="molecule type" value="Genomic_DNA"/>
</dbReference>
<organism evidence="1 2">
    <name type="scientific">Cinara cedri</name>
    <dbReference type="NCBI Taxonomy" id="506608"/>
    <lineage>
        <taxon>Eukaryota</taxon>
        <taxon>Metazoa</taxon>
        <taxon>Ecdysozoa</taxon>
        <taxon>Arthropoda</taxon>
        <taxon>Hexapoda</taxon>
        <taxon>Insecta</taxon>
        <taxon>Pterygota</taxon>
        <taxon>Neoptera</taxon>
        <taxon>Paraneoptera</taxon>
        <taxon>Hemiptera</taxon>
        <taxon>Sternorrhyncha</taxon>
        <taxon>Aphidomorpha</taxon>
        <taxon>Aphidoidea</taxon>
        <taxon>Aphididae</taxon>
        <taxon>Lachninae</taxon>
        <taxon>Cinara</taxon>
    </lineage>
</organism>
<reference evidence="1 2" key="1">
    <citation type="submission" date="2019-08" db="EMBL/GenBank/DDBJ databases">
        <authorList>
            <person name="Alioto T."/>
            <person name="Alioto T."/>
            <person name="Gomez Garrido J."/>
        </authorList>
    </citation>
    <scope>NUCLEOTIDE SEQUENCE [LARGE SCALE GENOMIC DNA]</scope>
</reference>
<proteinExistence type="predicted"/>
<dbReference type="Proteomes" id="UP000325440">
    <property type="component" value="Unassembled WGS sequence"/>
</dbReference>
<evidence type="ECO:0000313" key="1">
    <source>
        <dbReference type="EMBL" id="VVC31095.1"/>
    </source>
</evidence>
<dbReference type="OrthoDB" id="6602908at2759"/>
<protein>
    <submittedName>
        <fullName evidence="1">Uncharacterized protein</fullName>
    </submittedName>
</protein>
<gene>
    <name evidence="1" type="ORF">CINCED_3A021405</name>
</gene>
<name>A0A5E4MI12_9HEMI</name>
<feature type="non-terminal residue" evidence="1">
    <location>
        <position position="1"/>
    </location>
</feature>
<dbReference type="AlphaFoldDB" id="A0A5E4MI12"/>